<dbReference type="EMBL" id="CAADGD010000073">
    <property type="protein sequence ID" value="VFK71598.1"/>
    <property type="molecule type" value="Genomic_DNA"/>
</dbReference>
<proteinExistence type="predicted"/>
<name>A0A451AI08_9GAMM</name>
<protein>
    <submittedName>
        <fullName evidence="1">Uncharacterized protein</fullName>
    </submittedName>
</protein>
<sequence length="54" mass="6456">MFFRKHPQIIARFANYLTRHKKIELSIITYYEIISGLKHINAHKKRLPFSNSSP</sequence>
<gene>
    <name evidence="1" type="ORF">BECKUNK1418G_GA0071005_106618</name>
    <name evidence="2" type="ORF">BECKUNK1418H_GA0071006_107318</name>
</gene>
<organism evidence="1">
    <name type="scientific">Candidatus Kentrum sp. UNK</name>
    <dbReference type="NCBI Taxonomy" id="2126344"/>
    <lineage>
        <taxon>Bacteria</taxon>
        <taxon>Pseudomonadati</taxon>
        <taxon>Pseudomonadota</taxon>
        <taxon>Gammaproteobacteria</taxon>
        <taxon>Candidatus Kentrum</taxon>
    </lineage>
</organism>
<dbReference type="AlphaFoldDB" id="A0A451AI08"/>
<accession>A0A451AI08</accession>
<evidence type="ECO:0000313" key="1">
    <source>
        <dbReference type="EMBL" id="VFK65624.1"/>
    </source>
</evidence>
<evidence type="ECO:0000313" key="2">
    <source>
        <dbReference type="EMBL" id="VFK71598.1"/>
    </source>
</evidence>
<reference evidence="1" key="1">
    <citation type="submission" date="2019-02" db="EMBL/GenBank/DDBJ databases">
        <authorList>
            <person name="Gruber-Vodicka R. H."/>
            <person name="Seah K. B. B."/>
        </authorList>
    </citation>
    <scope>NUCLEOTIDE SEQUENCE</scope>
    <source>
        <strain evidence="2">BECK_BY19</strain>
        <strain evidence="1">BECK_BY8</strain>
    </source>
</reference>
<dbReference type="EMBL" id="CAADFZ010000066">
    <property type="protein sequence ID" value="VFK65624.1"/>
    <property type="molecule type" value="Genomic_DNA"/>
</dbReference>